<evidence type="ECO:0000256" key="6">
    <source>
        <dbReference type="ARBA" id="ARBA00023125"/>
    </source>
</evidence>
<dbReference type="EMBL" id="JACHJP010000016">
    <property type="protein sequence ID" value="MBB4920716.1"/>
    <property type="molecule type" value="Genomic_DNA"/>
</dbReference>
<proteinExistence type="predicted"/>
<dbReference type="Gene3D" id="1.10.1660.10">
    <property type="match status" value="1"/>
</dbReference>
<keyword evidence="6" id="KW-0238">DNA-binding</keyword>
<dbReference type="InterPro" id="IPR010211">
    <property type="entry name" value="Redox-sen_tscrpt-act_SoxR"/>
</dbReference>
<evidence type="ECO:0000256" key="5">
    <source>
        <dbReference type="ARBA" id="ARBA00023015"/>
    </source>
</evidence>
<dbReference type="AlphaFoldDB" id="A0A7W7VS11"/>
<keyword evidence="10" id="KW-1185">Reference proteome</keyword>
<reference evidence="9 10" key="1">
    <citation type="submission" date="2020-08" db="EMBL/GenBank/DDBJ databases">
        <title>Genomic Encyclopedia of Type Strains, Phase III (KMG-III): the genomes of soil and plant-associated and newly described type strains.</title>
        <authorList>
            <person name="Whitman W."/>
        </authorList>
    </citation>
    <scope>NUCLEOTIDE SEQUENCE [LARGE SCALE GENOMIC DNA]</scope>
    <source>
        <strain evidence="9 10">CECT 8840</strain>
    </source>
</reference>
<dbReference type="PRINTS" id="PR00040">
    <property type="entry name" value="HTHMERR"/>
</dbReference>
<keyword evidence="1" id="KW-0001">2Fe-2S</keyword>
<dbReference type="GO" id="GO:0046872">
    <property type="term" value="F:metal ion binding"/>
    <property type="evidence" value="ECO:0007669"/>
    <property type="project" value="UniProtKB-KW"/>
</dbReference>
<comment type="caution">
    <text evidence="9">The sequence shown here is derived from an EMBL/GenBank/DDBJ whole genome shotgun (WGS) entry which is preliminary data.</text>
</comment>
<evidence type="ECO:0000256" key="2">
    <source>
        <dbReference type="ARBA" id="ARBA00022723"/>
    </source>
</evidence>
<keyword evidence="3" id="KW-0408">Iron</keyword>
<dbReference type="GO" id="GO:0051537">
    <property type="term" value="F:2 iron, 2 sulfur cluster binding"/>
    <property type="evidence" value="ECO:0007669"/>
    <property type="project" value="UniProtKB-KW"/>
</dbReference>
<evidence type="ECO:0000313" key="10">
    <source>
        <dbReference type="Proteomes" id="UP000552644"/>
    </source>
</evidence>
<dbReference type="PANTHER" id="PTHR30204">
    <property type="entry name" value="REDOX-CYCLING DRUG-SENSING TRANSCRIPTIONAL ACTIVATOR SOXR"/>
    <property type="match status" value="1"/>
</dbReference>
<dbReference type="InterPro" id="IPR047057">
    <property type="entry name" value="MerR_fam"/>
</dbReference>
<evidence type="ECO:0000256" key="1">
    <source>
        <dbReference type="ARBA" id="ARBA00022714"/>
    </source>
</evidence>
<keyword evidence="4" id="KW-0411">Iron-sulfur</keyword>
<keyword evidence="5" id="KW-0805">Transcription regulation</keyword>
<dbReference type="GO" id="GO:0006979">
    <property type="term" value="P:response to oxidative stress"/>
    <property type="evidence" value="ECO:0007669"/>
    <property type="project" value="InterPro"/>
</dbReference>
<keyword evidence="7" id="KW-0804">Transcription</keyword>
<protein>
    <submittedName>
        <fullName evidence="9">MerR family redox-sensitive transcriptional activator SoxR</fullName>
    </submittedName>
</protein>
<keyword evidence="2" id="KW-0479">Metal-binding</keyword>
<organism evidence="9 10">
    <name type="scientific">Streptosporangium saharense</name>
    <dbReference type="NCBI Taxonomy" id="1706840"/>
    <lineage>
        <taxon>Bacteria</taxon>
        <taxon>Bacillati</taxon>
        <taxon>Actinomycetota</taxon>
        <taxon>Actinomycetes</taxon>
        <taxon>Streptosporangiales</taxon>
        <taxon>Streptosporangiaceae</taxon>
        <taxon>Streptosporangium</taxon>
    </lineage>
</organism>
<dbReference type="GO" id="GO:0003700">
    <property type="term" value="F:DNA-binding transcription factor activity"/>
    <property type="evidence" value="ECO:0007669"/>
    <property type="project" value="InterPro"/>
</dbReference>
<name>A0A7W7VS11_9ACTN</name>
<evidence type="ECO:0000256" key="4">
    <source>
        <dbReference type="ARBA" id="ARBA00023014"/>
    </source>
</evidence>
<accession>A0A7W7VS11</accession>
<dbReference type="PROSITE" id="PS50937">
    <property type="entry name" value="HTH_MERR_2"/>
    <property type="match status" value="1"/>
</dbReference>
<evidence type="ECO:0000256" key="3">
    <source>
        <dbReference type="ARBA" id="ARBA00023004"/>
    </source>
</evidence>
<dbReference type="Pfam" id="PF00376">
    <property type="entry name" value="MerR"/>
    <property type="match status" value="1"/>
</dbReference>
<dbReference type="Proteomes" id="UP000552644">
    <property type="component" value="Unassembled WGS sequence"/>
</dbReference>
<dbReference type="InterPro" id="IPR015358">
    <property type="entry name" value="Tscrpt_reg_MerR_DNA-bd"/>
</dbReference>
<evidence type="ECO:0000313" key="9">
    <source>
        <dbReference type="EMBL" id="MBB4920716.1"/>
    </source>
</evidence>
<dbReference type="InterPro" id="IPR000551">
    <property type="entry name" value="MerR-type_HTH_dom"/>
</dbReference>
<dbReference type="PANTHER" id="PTHR30204:SF0">
    <property type="entry name" value="REDOX-SENSITIVE TRANSCRIPTIONAL ACTIVATOR SOXR"/>
    <property type="match status" value="1"/>
</dbReference>
<evidence type="ECO:0000256" key="7">
    <source>
        <dbReference type="ARBA" id="ARBA00023163"/>
    </source>
</evidence>
<evidence type="ECO:0000259" key="8">
    <source>
        <dbReference type="PROSITE" id="PS50937"/>
    </source>
</evidence>
<dbReference type="GO" id="GO:0003677">
    <property type="term" value="F:DNA binding"/>
    <property type="evidence" value="ECO:0007669"/>
    <property type="project" value="UniProtKB-KW"/>
</dbReference>
<gene>
    <name evidence="9" type="ORF">FHS44_007868</name>
</gene>
<dbReference type="SMART" id="SM00422">
    <property type="entry name" value="HTH_MERR"/>
    <property type="match status" value="1"/>
</dbReference>
<dbReference type="PROSITE" id="PS00552">
    <property type="entry name" value="HTH_MERR_1"/>
    <property type="match status" value="1"/>
</dbReference>
<dbReference type="Pfam" id="PF09278">
    <property type="entry name" value="MerR-DNA-bind"/>
    <property type="match status" value="1"/>
</dbReference>
<dbReference type="InterPro" id="IPR009061">
    <property type="entry name" value="DNA-bd_dom_put_sf"/>
</dbReference>
<sequence>MEKLTPTDLLSVGEVSRRAGVAVSALHFYEQQGLISSERTAGNQRRYRRHVLRRISLILVAKRMGIPLSEVAVVFEGLPEDRMPSKRDWERISRRWAALLEARRREIEQLEQELTGCIGCGCLSLRRCRVLNPQDSLAEQGPGATRLPPALPEEFE</sequence>
<dbReference type="NCBIfam" id="TIGR01950">
    <property type="entry name" value="SoxR"/>
    <property type="match status" value="1"/>
</dbReference>
<feature type="domain" description="HTH merR-type" evidence="8">
    <location>
        <begin position="9"/>
        <end position="77"/>
    </location>
</feature>
<dbReference type="SUPFAM" id="SSF46955">
    <property type="entry name" value="Putative DNA-binding domain"/>
    <property type="match status" value="1"/>
</dbReference>
<dbReference type="RefSeq" id="WP_184725281.1">
    <property type="nucleotide sequence ID" value="NZ_JACHJP010000016.1"/>
</dbReference>